<proteinExistence type="predicted"/>
<dbReference type="AlphaFoldDB" id="A0A1J4MNR8"/>
<dbReference type="Proteomes" id="UP000186804">
    <property type="component" value="Unassembled WGS sequence"/>
</dbReference>
<evidence type="ECO:0000313" key="3">
    <source>
        <dbReference type="Proteomes" id="UP000186804"/>
    </source>
</evidence>
<organism evidence="2 3">
    <name type="scientific">Cryptosporidium andersoni</name>
    <dbReference type="NCBI Taxonomy" id="117008"/>
    <lineage>
        <taxon>Eukaryota</taxon>
        <taxon>Sar</taxon>
        <taxon>Alveolata</taxon>
        <taxon>Apicomplexa</taxon>
        <taxon>Conoidasida</taxon>
        <taxon>Coccidia</taxon>
        <taxon>Eucoccidiorida</taxon>
        <taxon>Eimeriorina</taxon>
        <taxon>Cryptosporidiidae</taxon>
        <taxon>Cryptosporidium</taxon>
    </lineage>
</organism>
<gene>
    <name evidence="2" type="ORF">cand_004600</name>
</gene>
<accession>A0A1J4MNR8</accession>
<comment type="caution">
    <text evidence="2">The sequence shown here is derived from an EMBL/GenBank/DDBJ whole genome shotgun (WGS) entry which is preliminary data.</text>
</comment>
<dbReference type="RefSeq" id="XP_067067369.1">
    <property type="nucleotide sequence ID" value="XM_067210703.1"/>
</dbReference>
<dbReference type="VEuPathDB" id="CryptoDB:cand_004600"/>
<keyword evidence="1" id="KW-0175">Coiled coil</keyword>
<sequence length="479" mass="55626">MGTSLNIDLLHVNKNKKKKLSKFDEVVMGIKTTDIEESLENDDILESKTFELSESNTKSFDITKNINIKNNEFVKLWLDDVDIRSFGISNVDNIETIYSTKEDQNIFSDNEYQIDFLMMENNIREKLKTIREYENILNNNETINIDDYTKRRIISAGVQINIPIEQEQNKDQLIKQNQQINKVEHKETEIQPIILTESKQLIAIQILEGIIPIHKIGNQITEDYCKGNPSYEINQLNINQDNSKEIQKIIKKLNNSKQKLNQSIAEKKLQITQLRCELENIVNSINPPKSGDIELTKRELKKKSAELSGLISEKQKIKANIATLEKYIKTEEISSVQCRGESREDTKEELQIKFPIKKSKKDILNEDTKKRIEMLAKMILWLQEHINVSVTRDTRQERGENAIRHLSYLYINNRALFDTTTRSIKSEYIKVRNSKRANLLSNTDSDIDKKNIDILTNKTVQQDGEGEVEFVISEESTVY</sequence>
<reference evidence="2 3" key="1">
    <citation type="submission" date="2016-10" db="EMBL/GenBank/DDBJ databases">
        <title>Reductive evolution of mitochondrial metabolism and differential evolution of invasion-related proteins in Cryptosporidium.</title>
        <authorList>
            <person name="Liu S."/>
            <person name="Roellig D.M."/>
            <person name="Guo Y."/>
            <person name="Li N."/>
            <person name="Frace M.A."/>
            <person name="Tang K."/>
            <person name="Zhang L."/>
            <person name="Feng Y."/>
            <person name="Xiao L."/>
        </authorList>
    </citation>
    <scope>NUCLEOTIDE SEQUENCE [LARGE SCALE GENOMIC DNA]</scope>
    <source>
        <strain evidence="2">30847</strain>
    </source>
</reference>
<dbReference type="EMBL" id="LRBS01000091">
    <property type="protein sequence ID" value="OII75099.1"/>
    <property type="molecule type" value="Genomic_DNA"/>
</dbReference>
<dbReference type="GeneID" id="92364645"/>
<name>A0A1J4MNR8_9CRYT</name>
<feature type="coiled-coil region" evidence="1">
    <location>
        <begin position="243"/>
        <end position="320"/>
    </location>
</feature>
<keyword evidence="3" id="KW-1185">Reference proteome</keyword>
<evidence type="ECO:0000313" key="2">
    <source>
        <dbReference type="EMBL" id="OII75099.1"/>
    </source>
</evidence>
<evidence type="ECO:0000256" key="1">
    <source>
        <dbReference type="SAM" id="Coils"/>
    </source>
</evidence>
<protein>
    <submittedName>
        <fullName evidence="2">Uncharacterized protein</fullName>
    </submittedName>
</protein>
<dbReference type="OrthoDB" id="342450at2759"/>